<dbReference type="PANTHER" id="PTHR31672:SF11">
    <property type="entry name" value="F-BOX PROTEIN CPR1-LIKE ISOFORM X2"/>
    <property type="match status" value="1"/>
</dbReference>
<evidence type="ECO:0000313" key="2">
    <source>
        <dbReference type="EMBL" id="GFP97243.1"/>
    </source>
</evidence>
<evidence type="ECO:0000313" key="3">
    <source>
        <dbReference type="Proteomes" id="UP000653305"/>
    </source>
</evidence>
<organism evidence="2 3">
    <name type="scientific">Phtheirospermum japonicum</name>
    <dbReference type="NCBI Taxonomy" id="374723"/>
    <lineage>
        <taxon>Eukaryota</taxon>
        <taxon>Viridiplantae</taxon>
        <taxon>Streptophyta</taxon>
        <taxon>Embryophyta</taxon>
        <taxon>Tracheophyta</taxon>
        <taxon>Spermatophyta</taxon>
        <taxon>Magnoliopsida</taxon>
        <taxon>eudicotyledons</taxon>
        <taxon>Gunneridae</taxon>
        <taxon>Pentapetalae</taxon>
        <taxon>asterids</taxon>
        <taxon>lamiids</taxon>
        <taxon>Lamiales</taxon>
        <taxon>Orobanchaceae</taxon>
        <taxon>Orobanchaceae incertae sedis</taxon>
        <taxon>Phtheirospermum</taxon>
    </lineage>
</organism>
<sequence>MDTHSNTVSSIDEENKSEMVGGNCYLGRCERKMLETNLDSLPDDILFFNILTRLPAQDIYNAPRVVCRKWYQMIHTHNFVYAHLHHSPCELLIQSFSDYTVTFMGMTRGQIEISKFSFNSSYRIWSSCNGLVLEPNFGDNYDLSITNLVTKQHFVLPPFFARTQHPNSLSAIAYAAATTQYKVVRTCYLEIGNPCSRKFCAVLTVGVDNSWRLVDTQHLSLTTAEHFSSCPLVTGGFVHWARGGSYVLTLDVETEIITQIPVPQCNCERFGNAYCYYYFSAISYLSLLTARSNFKWDVWEMKPETREWTKLPGIDLEDQKYAFIQLCYKHDSSFKFDGGSFGCLLHPAGWLKYREVLVFIVFKRVGVSTYDQSRLRIAYNFQTQAIYLFELETNGYPYLVHRNSLLWLDGC</sequence>
<accession>A0A830CN20</accession>
<dbReference type="Proteomes" id="UP000653305">
    <property type="component" value="Unassembled WGS sequence"/>
</dbReference>
<dbReference type="InterPro" id="IPR001810">
    <property type="entry name" value="F-box_dom"/>
</dbReference>
<dbReference type="AlphaFoldDB" id="A0A830CN20"/>
<gene>
    <name evidence="2" type="ORF">PHJA_001868400</name>
</gene>
<keyword evidence="3" id="KW-1185">Reference proteome</keyword>
<proteinExistence type="predicted"/>
<comment type="caution">
    <text evidence="2">The sequence shown here is derived from an EMBL/GenBank/DDBJ whole genome shotgun (WGS) entry which is preliminary data.</text>
</comment>
<dbReference type="PANTHER" id="PTHR31672">
    <property type="entry name" value="BNACNNG10540D PROTEIN"/>
    <property type="match status" value="1"/>
</dbReference>
<dbReference type="InterPro" id="IPR036047">
    <property type="entry name" value="F-box-like_dom_sf"/>
</dbReference>
<dbReference type="Gene3D" id="1.20.1280.50">
    <property type="match status" value="1"/>
</dbReference>
<name>A0A830CN20_9LAMI</name>
<feature type="domain" description="F-box" evidence="1">
    <location>
        <begin position="38"/>
        <end position="85"/>
    </location>
</feature>
<dbReference type="InterPro" id="IPR050796">
    <property type="entry name" value="SCF_F-box_component"/>
</dbReference>
<reference evidence="2" key="1">
    <citation type="submission" date="2020-07" db="EMBL/GenBank/DDBJ databases">
        <title>Ethylene signaling mediates host invasion by parasitic plants.</title>
        <authorList>
            <person name="Yoshida S."/>
        </authorList>
    </citation>
    <scope>NUCLEOTIDE SEQUENCE</scope>
    <source>
        <strain evidence="2">Okayama</strain>
    </source>
</reference>
<dbReference type="SUPFAM" id="SSF50965">
    <property type="entry name" value="Galactose oxidase, central domain"/>
    <property type="match status" value="1"/>
</dbReference>
<dbReference type="OrthoDB" id="1918594at2759"/>
<dbReference type="SUPFAM" id="SSF81383">
    <property type="entry name" value="F-box domain"/>
    <property type="match status" value="1"/>
</dbReference>
<evidence type="ECO:0000259" key="1">
    <source>
        <dbReference type="Pfam" id="PF12937"/>
    </source>
</evidence>
<protein>
    <submittedName>
        <fullName evidence="2">F-box protein at5g49610</fullName>
    </submittedName>
</protein>
<dbReference type="InterPro" id="IPR011043">
    <property type="entry name" value="Gal_Oxase/kelch_b-propeller"/>
</dbReference>
<dbReference type="Pfam" id="PF12937">
    <property type="entry name" value="F-box-like"/>
    <property type="match status" value="1"/>
</dbReference>
<dbReference type="EMBL" id="BMAC01000478">
    <property type="protein sequence ID" value="GFP97243.1"/>
    <property type="molecule type" value="Genomic_DNA"/>
</dbReference>